<organism evidence="3 4">
    <name type="scientific">Strongyloides venezuelensis</name>
    <name type="common">Threadworm</name>
    <dbReference type="NCBI Taxonomy" id="75913"/>
    <lineage>
        <taxon>Eukaryota</taxon>
        <taxon>Metazoa</taxon>
        <taxon>Ecdysozoa</taxon>
        <taxon>Nematoda</taxon>
        <taxon>Chromadorea</taxon>
        <taxon>Rhabditida</taxon>
        <taxon>Tylenchina</taxon>
        <taxon>Panagrolaimomorpha</taxon>
        <taxon>Strongyloidoidea</taxon>
        <taxon>Strongyloididae</taxon>
        <taxon>Strongyloides</taxon>
    </lineage>
</organism>
<accession>A0A0K0F1P5</accession>
<evidence type="ECO:0000313" key="3">
    <source>
        <dbReference type="Proteomes" id="UP000035680"/>
    </source>
</evidence>
<dbReference type="AlphaFoldDB" id="A0A0K0F1P5"/>
<keyword evidence="2" id="KW-0812">Transmembrane</keyword>
<keyword evidence="3" id="KW-1185">Reference proteome</keyword>
<name>A0A0K0F1P5_STRVS</name>
<keyword evidence="2" id="KW-1133">Transmembrane helix</keyword>
<reference evidence="4" key="2">
    <citation type="submission" date="2015-08" db="UniProtKB">
        <authorList>
            <consortium name="WormBaseParasite"/>
        </authorList>
    </citation>
    <scope>IDENTIFICATION</scope>
</reference>
<dbReference type="WBParaSite" id="SVE_0272000.1">
    <property type="protein sequence ID" value="SVE_0272000.1"/>
    <property type="gene ID" value="SVE_0272000"/>
</dbReference>
<keyword evidence="2" id="KW-0472">Membrane</keyword>
<sequence length="105" mass="11975">MKEKFNDEEYGQMISRSCKYIGYGISEIKLIVTFNWKFSIDIILSKFSKLKMNLNIYFFAVITLLSLSVFGANSRDSSPQNKDTKKPAIEAAANHPGGYRNKPKK</sequence>
<evidence type="ECO:0000256" key="2">
    <source>
        <dbReference type="SAM" id="Phobius"/>
    </source>
</evidence>
<proteinExistence type="predicted"/>
<evidence type="ECO:0000313" key="4">
    <source>
        <dbReference type="WBParaSite" id="SVE_0272000.1"/>
    </source>
</evidence>
<evidence type="ECO:0000256" key="1">
    <source>
        <dbReference type="SAM" id="MobiDB-lite"/>
    </source>
</evidence>
<dbReference type="Proteomes" id="UP000035680">
    <property type="component" value="Unassembled WGS sequence"/>
</dbReference>
<feature type="region of interest" description="Disordered" evidence="1">
    <location>
        <begin position="73"/>
        <end position="105"/>
    </location>
</feature>
<protein>
    <submittedName>
        <fullName evidence="4">Uncharacterized protein</fullName>
    </submittedName>
</protein>
<reference evidence="3" key="1">
    <citation type="submission" date="2014-07" db="EMBL/GenBank/DDBJ databases">
        <authorList>
            <person name="Martin A.A"/>
            <person name="De Silva N."/>
        </authorList>
    </citation>
    <scope>NUCLEOTIDE SEQUENCE</scope>
</reference>
<feature type="transmembrane region" description="Helical" evidence="2">
    <location>
        <begin position="54"/>
        <end position="72"/>
    </location>
</feature>